<sequence length="120" mass="13371">MWGHMPDTLKARDYTFSRPKLAAEVDNEDGTVNDHNETWSTFTWSGADNHCDILPGMRQFGALATVVPTSVQDVAGWPMQGNFYWSSLAGMSRPAPCGGCFEPQRSAKTGRYDVYCELCR</sequence>
<dbReference type="EMBL" id="UGCV01000008">
    <property type="protein sequence ID" value="STJ19999.1"/>
    <property type="molecule type" value="Genomic_DNA"/>
</dbReference>
<name>A0A376W964_ECOLX</name>
<dbReference type="AlphaFoldDB" id="A0A376W964"/>
<evidence type="ECO:0000259" key="1">
    <source>
        <dbReference type="Pfam" id="PF05689"/>
    </source>
</evidence>
<evidence type="ECO:0000313" key="2">
    <source>
        <dbReference type="EMBL" id="STJ19999.1"/>
    </source>
</evidence>
<proteinExistence type="predicted"/>
<gene>
    <name evidence="2" type="ORF">NCTC9081_05551</name>
</gene>
<evidence type="ECO:0000313" key="3">
    <source>
        <dbReference type="Proteomes" id="UP000254716"/>
    </source>
</evidence>
<dbReference type="Pfam" id="PF05689">
    <property type="entry name" value="InvE_AD"/>
    <property type="match status" value="1"/>
</dbReference>
<protein>
    <submittedName>
        <fullName evidence="2">Outer membrane protein</fullName>
    </submittedName>
</protein>
<dbReference type="Proteomes" id="UP000254716">
    <property type="component" value="Unassembled WGS sequence"/>
</dbReference>
<dbReference type="InterPro" id="IPR008541">
    <property type="entry name" value="InvE_AD"/>
</dbReference>
<reference evidence="2 3" key="1">
    <citation type="submission" date="2018-06" db="EMBL/GenBank/DDBJ databases">
        <authorList>
            <consortium name="Pathogen Informatics"/>
            <person name="Doyle S."/>
        </authorList>
    </citation>
    <scope>NUCLEOTIDE SEQUENCE [LARGE SCALE GENOMIC DNA]</scope>
    <source>
        <strain evidence="2 3">NCTC9081</strain>
    </source>
</reference>
<organism evidence="2 3">
    <name type="scientific">Escherichia coli</name>
    <dbReference type="NCBI Taxonomy" id="562"/>
    <lineage>
        <taxon>Bacteria</taxon>
        <taxon>Pseudomonadati</taxon>
        <taxon>Pseudomonadota</taxon>
        <taxon>Gammaproteobacteria</taxon>
        <taxon>Enterobacterales</taxon>
        <taxon>Enterobacteriaceae</taxon>
        <taxon>Escherichia</taxon>
    </lineage>
</organism>
<feature type="domain" description="InvasinE Adhesion" evidence="1">
    <location>
        <begin position="1"/>
        <end position="87"/>
    </location>
</feature>
<accession>A0A376W964</accession>